<keyword evidence="11" id="KW-0067">ATP-binding</keyword>
<dbReference type="InterPro" id="IPR001757">
    <property type="entry name" value="P_typ_ATPase"/>
</dbReference>
<evidence type="ECO:0000256" key="1">
    <source>
        <dbReference type="ARBA" id="ARBA00003954"/>
    </source>
</evidence>
<dbReference type="PANTHER" id="PTHR42861">
    <property type="entry name" value="CALCIUM-TRANSPORTING ATPASE"/>
    <property type="match status" value="1"/>
</dbReference>
<feature type="domain" description="Cation-transporting P-type ATPase N-terminal" evidence="20">
    <location>
        <begin position="36"/>
        <end position="108"/>
    </location>
</feature>
<dbReference type="Gene3D" id="2.70.150.10">
    <property type="entry name" value="Calcium-transporting ATPase, cytoplasmic transduction domain A"/>
    <property type="match status" value="1"/>
</dbReference>
<feature type="transmembrane region" description="Helical" evidence="19">
    <location>
        <begin position="826"/>
        <end position="850"/>
    </location>
</feature>
<dbReference type="EMBL" id="SOAM01000002">
    <property type="protein sequence ID" value="TDS76878.1"/>
    <property type="molecule type" value="Genomic_DNA"/>
</dbReference>
<dbReference type="Pfam" id="PF00689">
    <property type="entry name" value="Cation_ATPase_C"/>
    <property type="match status" value="1"/>
</dbReference>
<evidence type="ECO:0000256" key="6">
    <source>
        <dbReference type="ARBA" id="ARBA00022475"/>
    </source>
</evidence>
<dbReference type="PRINTS" id="PR01836">
    <property type="entry name" value="MGATPASE"/>
</dbReference>
<dbReference type="InterPro" id="IPR006415">
    <property type="entry name" value="P-type_ATPase_IIIB"/>
</dbReference>
<dbReference type="GO" id="GO:0005886">
    <property type="term" value="C:plasma membrane"/>
    <property type="evidence" value="ECO:0007669"/>
    <property type="project" value="UniProtKB-SubCell"/>
</dbReference>
<dbReference type="Gene3D" id="3.40.50.1000">
    <property type="entry name" value="HAD superfamily/HAD-like"/>
    <property type="match status" value="1"/>
</dbReference>
<dbReference type="InterPro" id="IPR006068">
    <property type="entry name" value="ATPase_P-typ_cation-transptr_C"/>
</dbReference>
<comment type="function">
    <text evidence="1">Mediates magnesium influx to the cytosol.</text>
</comment>
<evidence type="ECO:0000256" key="16">
    <source>
        <dbReference type="ARBA" id="ARBA00029806"/>
    </source>
</evidence>
<name>A0A4R7FKK5_9MICO</name>
<evidence type="ECO:0000256" key="4">
    <source>
        <dbReference type="ARBA" id="ARBA00012786"/>
    </source>
</evidence>
<keyword evidence="13" id="KW-1278">Translocase</keyword>
<dbReference type="Gene3D" id="3.40.1110.10">
    <property type="entry name" value="Calcium-transporting ATPase, cytoplasmic domain N"/>
    <property type="match status" value="1"/>
</dbReference>
<evidence type="ECO:0000256" key="2">
    <source>
        <dbReference type="ARBA" id="ARBA00004429"/>
    </source>
</evidence>
<evidence type="ECO:0000256" key="18">
    <source>
        <dbReference type="ARBA" id="ARBA00049360"/>
    </source>
</evidence>
<evidence type="ECO:0000256" key="19">
    <source>
        <dbReference type="SAM" id="Phobius"/>
    </source>
</evidence>
<feature type="transmembrane region" description="Helical" evidence="19">
    <location>
        <begin position="299"/>
        <end position="325"/>
    </location>
</feature>
<evidence type="ECO:0000256" key="14">
    <source>
        <dbReference type="ARBA" id="ARBA00022989"/>
    </source>
</evidence>
<organism evidence="21 22">
    <name type="scientific">Amnibacterium kyonggiense</name>
    <dbReference type="NCBI Taxonomy" id="595671"/>
    <lineage>
        <taxon>Bacteria</taxon>
        <taxon>Bacillati</taxon>
        <taxon>Actinomycetota</taxon>
        <taxon>Actinomycetes</taxon>
        <taxon>Micrococcales</taxon>
        <taxon>Microbacteriaceae</taxon>
        <taxon>Amnibacterium</taxon>
    </lineage>
</organism>
<feature type="transmembrane region" description="Helical" evidence="19">
    <location>
        <begin position="739"/>
        <end position="765"/>
    </location>
</feature>
<feature type="transmembrane region" description="Helical" evidence="19">
    <location>
        <begin position="771"/>
        <end position="788"/>
    </location>
</feature>
<keyword evidence="10" id="KW-0547">Nucleotide-binding</keyword>
<dbReference type="Proteomes" id="UP000295344">
    <property type="component" value="Unassembled WGS sequence"/>
</dbReference>
<evidence type="ECO:0000313" key="21">
    <source>
        <dbReference type="EMBL" id="TDS76878.1"/>
    </source>
</evidence>
<dbReference type="SUPFAM" id="SSF81660">
    <property type="entry name" value="Metal cation-transporting ATPase, ATP-binding domain N"/>
    <property type="match status" value="1"/>
</dbReference>
<dbReference type="SFLD" id="SFLDS00003">
    <property type="entry name" value="Haloacid_Dehalogenase"/>
    <property type="match status" value="1"/>
</dbReference>
<dbReference type="InterPro" id="IPR018303">
    <property type="entry name" value="ATPase_P-typ_P_site"/>
</dbReference>
<dbReference type="InterPro" id="IPR023214">
    <property type="entry name" value="HAD_sf"/>
</dbReference>
<dbReference type="InterPro" id="IPR044492">
    <property type="entry name" value="P_typ_ATPase_HD_dom"/>
</dbReference>
<evidence type="ECO:0000259" key="20">
    <source>
        <dbReference type="SMART" id="SM00831"/>
    </source>
</evidence>
<evidence type="ECO:0000256" key="8">
    <source>
        <dbReference type="ARBA" id="ARBA00022553"/>
    </source>
</evidence>
<evidence type="ECO:0000256" key="10">
    <source>
        <dbReference type="ARBA" id="ARBA00022741"/>
    </source>
</evidence>
<comment type="caution">
    <text evidence="21">The sequence shown here is derived from an EMBL/GenBank/DDBJ whole genome shotgun (WGS) entry which is preliminary data.</text>
</comment>
<evidence type="ECO:0000256" key="3">
    <source>
        <dbReference type="ARBA" id="ARBA00008746"/>
    </source>
</evidence>
<dbReference type="SMART" id="SM00831">
    <property type="entry name" value="Cation_ATPase_N"/>
    <property type="match status" value="1"/>
</dbReference>
<comment type="catalytic activity">
    <reaction evidence="17">
        <text>Mg(2+)(out) + ATP + H2O = Mg(2+)(in) + ADP + phosphate + H(+)</text>
        <dbReference type="Rhea" id="RHEA:10260"/>
        <dbReference type="ChEBI" id="CHEBI:15377"/>
        <dbReference type="ChEBI" id="CHEBI:15378"/>
        <dbReference type="ChEBI" id="CHEBI:18420"/>
        <dbReference type="ChEBI" id="CHEBI:30616"/>
        <dbReference type="ChEBI" id="CHEBI:43474"/>
        <dbReference type="ChEBI" id="CHEBI:456216"/>
        <dbReference type="EC" id="7.2.2.14"/>
    </reaction>
</comment>
<evidence type="ECO:0000256" key="7">
    <source>
        <dbReference type="ARBA" id="ARBA00022519"/>
    </source>
</evidence>
<dbReference type="NCBIfam" id="TIGR01494">
    <property type="entry name" value="ATPase_P-type"/>
    <property type="match status" value="2"/>
</dbReference>
<dbReference type="Pfam" id="PF00690">
    <property type="entry name" value="Cation_ATPase_N"/>
    <property type="match status" value="1"/>
</dbReference>
<protein>
    <recommendedName>
        <fullName evidence="5">Magnesium-transporting ATPase, P-type 1</fullName>
        <ecNumber evidence="4">7.2.2.14</ecNumber>
    </recommendedName>
    <alternativeName>
        <fullName evidence="16">Mg(2+) transport ATPase, P-type 1</fullName>
    </alternativeName>
</protein>
<dbReference type="SFLD" id="SFLDF00027">
    <property type="entry name" value="p-type_atpase"/>
    <property type="match status" value="1"/>
</dbReference>
<dbReference type="SUPFAM" id="SSF81665">
    <property type="entry name" value="Calcium ATPase, transmembrane domain M"/>
    <property type="match status" value="1"/>
</dbReference>
<keyword evidence="22" id="KW-1185">Reference proteome</keyword>
<keyword evidence="14 19" id="KW-1133">Transmembrane helix</keyword>
<dbReference type="NCBIfam" id="TIGR01524">
    <property type="entry name" value="ATPase-IIIB_Mg"/>
    <property type="match status" value="1"/>
</dbReference>
<dbReference type="PROSITE" id="PS00154">
    <property type="entry name" value="ATPASE_E1_E2"/>
    <property type="match status" value="1"/>
</dbReference>
<evidence type="ECO:0000256" key="17">
    <source>
        <dbReference type="ARBA" id="ARBA00047295"/>
    </source>
</evidence>
<dbReference type="InterPro" id="IPR023299">
    <property type="entry name" value="ATPase_P-typ_cyto_dom_N"/>
</dbReference>
<dbReference type="InterPro" id="IPR036412">
    <property type="entry name" value="HAD-like_sf"/>
</dbReference>
<dbReference type="InterPro" id="IPR023298">
    <property type="entry name" value="ATPase_P-typ_TM_dom_sf"/>
</dbReference>
<evidence type="ECO:0000256" key="5">
    <source>
        <dbReference type="ARBA" id="ARBA00013555"/>
    </source>
</evidence>
<dbReference type="InterPro" id="IPR059000">
    <property type="entry name" value="ATPase_P-type_domA"/>
</dbReference>
<gene>
    <name evidence="21" type="ORF">CLV52_1817</name>
</gene>
<dbReference type="GO" id="GO:0015444">
    <property type="term" value="F:P-type magnesium transporter activity"/>
    <property type="evidence" value="ECO:0007669"/>
    <property type="project" value="UniProtKB-EC"/>
</dbReference>
<evidence type="ECO:0000256" key="12">
    <source>
        <dbReference type="ARBA" id="ARBA00022842"/>
    </source>
</evidence>
<feature type="transmembrane region" description="Helical" evidence="19">
    <location>
        <begin position="111"/>
        <end position="128"/>
    </location>
</feature>
<dbReference type="Pfam" id="PF00122">
    <property type="entry name" value="E1-E2_ATPase"/>
    <property type="match status" value="1"/>
</dbReference>
<comment type="catalytic activity">
    <reaction evidence="18">
        <text>ATP + H2O = ADP + phosphate + H(+)</text>
        <dbReference type="Rhea" id="RHEA:13065"/>
        <dbReference type="ChEBI" id="CHEBI:15377"/>
        <dbReference type="ChEBI" id="CHEBI:15378"/>
        <dbReference type="ChEBI" id="CHEBI:30616"/>
        <dbReference type="ChEBI" id="CHEBI:43474"/>
        <dbReference type="ChEBI" id="CHEBI:456216"/>
    </reaction>
</comment>
<evidence type="ECO:0000256" key="13">
    <source>
        <dbReference type="ARBA" id="ARBA00022967"/>
    </source>
</evidence>
<proteinExistence type="inferred from homology"/>
<dbReference type="GO" id="GO:0016887">
    <property type="term" value="F:ATP hydrolysis activity"/>
    <property type="evidence" value="ECO:0007669"/>
    <property type="project" value="InterPro"/>
</dbReference>
<evidence type="ECO:0000256" key="11">
    <source>
        <dbReference type="ARBA" id="ARBA00022840"/>
    </source>
</evidence>
<sequence length="902" mass="94783">MADVTGTRPARPVPAVTRTAPALPRELTPGELDLVTAARLPADAVLARVRSRPTGLTTAEAGERRTAAGPNLVHARRVRWWAVLGAQFRNPLVVLLIVCAAVAGVTGDPTAMTIILVIVAVSAGLGFVNEFRAELAVAALHARISRRAVVWRDGAPVALDVTALVPGDVVDLRVGDLVPADLRLLATTTLECDEALLTGESASAGKTAAASPEASGLDLPCCALMGTIVHTGGGRGVVTAIGRGTAFGAIAAGLAEQSPRTAFQAGLSAFSRFLVGIAAILTVGIFVVNAAFGRPIIDALLFSLAIAVGITPEMMPAIVTVSLSAGSRRLAAQKVLVKRLVAIEDLGDIRTLFTDKTGTLTEGRTTFAEALDPSGAPDPGLLRWGLLCTESTPGPTGPVGGNDLDQALWRAPRADDPTASFRRDAMLPFDHERQLASTAVTGPDGQRVLVTKGAPEAVLRRCAAVDPAAEETLRRLFAAGARVVAVASRPLPGPTAELAVADETGLRLLGFLTFVDRPKADAGAAIRRLAGLEVDVKLVTGDNGTVAEAVCAELGVPVTGVLTGAELDALDDARLAALIQATTVFARVTPVQKARIVKTARVHGGVVAFLGDGVNDAVALHHADVGISVDGATDVAKDAADVVLLEKDLDVLADGVTEGRRIFANTMKFVFMATSSNFGNMFSAAGASLFLPFLPMLPSQILLNNLLYNGGQLAIPTDRTDPEVLARPAAWDIRFIRRFMLLFGPISSVFDFLTFGVMLLLLHAGPPEFRTGWFIESLATQTLVIYVIRTRRVPFLRSRPSVPMLVVPLLTAGVGVLLPFTPIGGVLGFSVVPAPYFLALLAMIGAYLALAELAKRWFYAAGHGPRQAPPRSFVQRWERRVQRRAAVFVRHSRHPAPGTLPG</sequence>
<keyword evidence="6" id="KW-1003">Cell membrane</keyword>
<dbReference type="GO" id="GO:0005524">
    <property type="term" value="F:ATP binding"/>
    <property type="evidence" value="ECO:0007669"/>
    <property type="project" value="UniProtKB-KW"/>
</dbReference>
<comment type="similarity">
    <text evidence="3">Belongs to the cation transport ATPase (P-type) (TC 3.A.3) family. Type IIIB subfamily.</text>
</comment>
<dbReference type="RefSeq" id="WP_133766026.1">
    <property type="nucleotide sequence ID" value="NZ_BAAARP010000002.1"/>
</dbReference>
<dbReference type="Pfam" id="PF00702">
    <property type="entry name" value="Hydrolase"/>
    <property type="match status" value="1"/>
</dbReference>
<dbReference type="InterPro" id="IPR008250">
    <property type="entry name" value="ATPase_P-typ_transduc_dom_A_sf"/>
</dbReference>
<feature type="transmembrane region" description="Helical" evidence="19">
    <location>
        <begin position="273"/>
        <end position="293"/>
    </location>
</feature>
<keyword evidence="12" id="KW-0460">Magnesium</keyword>
<reference evidence="21 22" key="1">
    <citation type="submission" date="2019-03" db="EMBL/GenBank/DDBJ databases">
        <title>Genomic Encyclopedia of Archaeal and Bacterial Type Strains, Phase II (KMG-II): from individual species to whole genera.</title>
        <authorList>
            <person name="Goeker M."/>
        </authorList>
    </citation>
    <scope>NUCLEOTIDE SEQUENCE [LARGE SCALE GENOMIC DNA]</scope>
    <source>
        <strain evidence="21 22">DSM 24782</strain>
    </source>
</reference>
<feature type="transmembrane region" description="Helical" evidence="19">
    <location>
        <begin position="800"/>
        <end position="820"/>
    </location>
</feature>
<evidence type="ECO:0000256" key="9">
    <source>
        <dbReference type="ARBA" id="ARBA00022692"/>
    </source>
</evidence>
<accession>A0A4R7FKK5</accession>
<comment type="subcellular location">
    <subcellularLocation>
        <location evidence="2">Cell inner membrane</location>
        <topology evidence="2">Multi-pass membrane protein</topology>
    </subcellularLocation>
</comment>
<dbReference type="Gene3D" id="1.20.1110.10">
    <property type="entry name" value="Calcium-transporting ATPase, transmembrane domain"/>
    <property type="match status" value="1"/>
</dbReference>
<keyword evidence="8" id="KW-0597">Phosphoprotein</keyword>
<feature type="transmembrane region" description="Helical" evidence="19">
    <location>
        <begin position="80"/>
        <end position="105"/>
    </location>
</feature>
<dbReference type="EC" id="7.2.2.14" evidence="4"/>
<keyword evidence="15 19" id="KW-0472">Membrane</keyword>
<dbReference type="SUPFAM" id="SSF81653">
    <property type="entry name" value="Calcium ATPase, transduction domain A"/>
    <property type="match status" value="1"/>
</dbReference>
<keyword evidence="7" id="KW-0997">Cell inner membrane</keyword>
<dbReference type="OrthoDB" id="9814270at2"/>
<dbReference type="SFLD" id="SFLDG00002">
    <property type="entry name" value="C1.7:_P-type_atpase_like"/>
    <property type="match status" value="1"/>
</dbReference>
<evidence type="ECO:0000313" key="22">
    <source>
        <dbReference type="Proteomes" id="UP000295344"/>
    </source>
</evidence>
<keyword evidence="9 19" id="KW-0812">Transmembrane</keyword>
<dbReference type="InterPro" id="IPR004014">
    <property type="entry name" value="ATPase_P-typ_cation-transptr_N"/>
</dbReference>
<evidence type="ECO:0000256" key="15">
    <source>
        <dbReference type="ARBA" id="ARBA00023136"/>
    </source>
</evidence>
<dbReference type="SUPFAM" id="SSF56784">
    <property type="entry name" value="HAD-like"/>
    <property type="match status" value="1"/>
</dbReference>
<dbReference type="AlphaFoldDB" id="A0A4R7FKK5"/>